<feature type="transmembrane region" description="Helical" evidence="1">
    <location>
        <begin position="67"/>
        <end position="91"/>
    </location>
</feature>
<dbReference type="AlphaFoldDB" id="A0A7V8FX68"/>
<dbReference type="Proteomes" id="UP000462435">
    <property type="component" value="Unassembled WGS sequence"/>
</dbReference>
<accession>A0A7V8FX68</accession>
<comment type="caution">
    <text evidence="2">The sequence shown here is derived from an EMBL/GenBank/DDBJ whole genome shotgun (WGS) entry which is preliminary data.</text>
</comment>
<evidence type="ECO:0000256" key="1">
    <source>
        <dbReference type="SAM" id="Phobius"/>
    </source>
</evidence>
<organism evidence="2 3">
    <name type="scientific">Herbaspirillum frisingense</name>
    <dbReference type="NCBI Taxonomy" id="92645"/>
    <lineage>
        <taxon>Bacteria</taxon>
        <taxon>Pseudomonadati</taxon>
        <taxon>Pseudomonadota</taxon>
        <taxon>Betaproteobacteria</taxon>
        <taxon>Burkholderiales</taxon>
        <taxon>Oxalobacteraceae</taxon>
        <taxon>Herbaspirillum</taxon>
    </lineage>
</organism>
<feature type="transmembrane region" description="Helical" evidence="1">
    <location>
        <begin position="103"/>
        <end position="121"/>
    </location>
</feature>
<evidence type="ECO:0000313" key="2">
    <source>
        <dbReference type="EMBL" id="KAF1044244.1"/>
    </source>
</evidence>
<keyword evidence="1" id="KW-0472">Membrane</keyword>
<name>A0A7V8FX68_9BURK</name>
<feature type="transmembrane region" description="Helical" evidence="1">
    <location>
        <begin position="26"/>
        <end position="46"/>
    </location>
</feature>
<evidence type="ECO:0000313" key="3">
    <source>
        <dbReference type="Proteomes" id="UP000462435"/>
    </source>
</evidence>
<proteinExistence type="predicted"/>
<protein>
    <recommendedName>
        <fullName evidence="4">MASE1 domain-containing protein</fullName>
    </recommendedName>
</protein>
<feature type="transmembrane region" description="Helical" evidence="1">
    <location>
        <begin position="174"/>
        <end position="196"/>
    </location>
</feature>
<evidence type="ECO:0008006" key="4">
    <source>
        <dbReference type="Google" id="ProtNLM"/>
    </source>
</evidence>
<reference evidence="3" key="1">
    <citation type="journal article" date="2020" name="MBio">
        <title>Horizontal gene transfer to a defensive symbiont with a reduced genome amongst a multipartite beetle microbiome.</title>
        <authorList>
            <person name="Waterworth S.C."/>
            <person name="Florez L.V."/>
            <person name="Rees E.R."/>
            <person name="Hertweck C."/>
            <person name="Kaltenpoth M."/>
            <person name="Kwan J.C."/>
        </authorList>
    </citation>
    <scope>NUCLEOTIDE SEQUENCE [LARGE SCALE GENOMIC DNA]</scope>
</reference>
<keyword evidence="1" id="KW-1133">Transmembrane helix</keyword>
<gene>
    <name evidence="2" type="ORF">GAK35_01839</name>
</gene>
<feature type="transmembrane region" description="Helical" evidence="1">
    <location>
        <begin position="142"/>
        <end position="162"/>
    </location>
</feature>
<keyword evidence="1" id="KW-0812">Transmembrane</keyword>
<sequence>MGNIRAVPDVPAEPDMEALPESRTTLRTHLAAAAGTAVCYFIFYTVNEWLFRQTQFTEGIAWIYLPAGIRLICTLLFAEAGCAGLLVGSLLTASTYRLFPHDPVTAAGYCLISAAAPYLAYRFTLSGMDLGRTLVNLTTTRLMACILLYALTNPLFQLIWFVMRGVYPDFWSGLIVMSIGDLGGSLIVVYLFRFLLSFLPLPRRRP</sequence>
<dbReference type="EMBL" id="WNDX01000046">
    <property type="protein sequence ID" value="KAF1044244.1"/>
    <property type="molecule type" value="Genomic_DNA"/>
</dbReference>